<evidence type="ECO:0000256" key="7">
    <source>
        <dbReference type="ARBA" id="ARBA00022801"/>
    </source>
</evidence>
<evidence type="ECO:0000256" key="3">
    <source>
        <dbReference type="ARBA" id="ARBA00005336"/>
    </source>
</evidence>
<evidence type="ECO:0000313" key="11">
    <source>
        <dbReference type="Proteomes" id="UP000250266"/>
    </source>
</evidence>
<sequence length="222" mass="23134">MRGYIIASLALAPLALHKSRHGVNVRWSQWKPVSLAIIRQDAFRTLLVSIHARIAIAKLYVVAPLDAIKMQASADGTTITTSTPDSTSSAVAAVLAVTTAIVFINADSCKGYITVENNAGRSQQSGSVAQRQRPSTYSSLTISSSATASSASSCKAPSGASNLFDSIATTTATIKNSGNLTGAEVAQLYIWVPSLAPVTAPKQPSGFSKLRLSTSVSSTTTF</sequence>
<reference evidence="10 11" key="1">
    <citation type="journal article" date="2016" name="Nat. Commun.">
        <title>Ectomycorrhizal ecology is imprinted in the genome of the dominant symbiotic fungus Cenococcum geophilum.</title>
        <authorList>
            <consortium name="DOE Joint Genome Institute"/>
            <person name="Peter M."/>
            <person name="Kohler A."/>
            <person name="Ohm R.A."/>
            <person name="Kuo A."/>
            <person name="Krutzmann J."/>
            <person name="Morin E."/>
            <person name="Arend M."/>
            <person name="Barry K.W."/>
            <person name="Binder M."/>
            <person name="Choi C."/>
            <person name="Clum A."/>
            <person name="Copeland A."/>
            <person name="Grisel N."/>
            <person name="Haridas S."/>
            <person name="Kipfer T."/>
            <person name="LaButti K."/>
            <person name="Lindquist E."/>
            <person name="Lipzen A."/>
            <person name="Maire R."/>
            <person name="Meier B."/>
            <person name="Mihaltcheva S."/>
            <person name="Molinier V."/>
            <person name="Murat C."/>
            <person name="Poggeler S."/>
            <person name="Quandt C.A."/>
            <person name="Sperisen C."/>
            <person name="Tritt A."/>
            <person name="Tisserant E."/>
            <person name="Crous P.W."/>
            <person name="Henrissat B."/>
            <person name="Nehls U."/>
            <person name="Egli S."/>
            <person name="Spatafora J.W."/>
            <person name="Grigoriev I.V."/>
            <person name="Martin F.M."/>
        </authorList>
    </citation>
    <scope>NUCLEOTIDE SEQUENCE [LARGE SCALE GENOMIC DNA]</scope>
    <source>
        <strain evidence="10 11">CBS 459.81</strain>
    </source>
</reference>
<dbReference type="PANTHER" id="PTHR42715:SF28">
    <property type="entry name" value="BETA-GLUCOSIDASE L-RELATED"/>
    <property type="match status" value="1"/>
</dbReference>
<keyword evidence="8" id="KW-0119">Carbohydrate metabolism</keyword>
<protein>
    <recommendedName>
        <fullName evidence="4">beta-glucosidase</fullName>
        <ecNumber evidence="4">3.2.1.21</ecNumber>
    </recommendedName>
</protein>
<evidence type="ECO:0000313" key="10">
    <source>
        <dbReference type="EMBL" id="OCK75696.1"/>
    </source>
</evidence>
<comment type="similarity">
    <text evidence="3">Belongs to the glycosyl hydrolase 3 family.</text>
</comment>
<evidence type="ECO:0000256" key="5">
    <source>
        <dbReference type="ARBA" id="ARBA00022525"/>
    </source>
</evidence>
<evidence type="ECO:0000256" key="9">
    <source>
        <dbReference type="ARBA" id="ARBA00023295"/>
    </source>
</evidence>
<keyword evidence="6" id="KW-0732">Signal</keyword>
<name>A0A8E2E1L8_9PEZI</name>
<accession>A0A8E2E1L8</accession>
<dbReference type="EMBL" id="KV745285">
    <property type="protein sequence ID" value="OCK75696.1"/>
    <property type="molecule type" value="Genomic_DNA"/>
</dbReference>
<dbReference type="EC" id="3.2.1.21" evidence="4"/>
<evidence type="ECO:0000256" key="6">
    <source>
        <dbReference type="ARBA" id="ARBA00022729"/>
    </source>
</evidence>
<keyword evidence="7" id="KW-0378">Hydrolase</keyword>
<proteinExistence type="inferred from homology"/>
<dbReference type="Proteomes" id="UP000250266">
    <property type="component" value="Unassembled WGS sequence"/>
</dbReference>
<evidence type="ECO:0000256" key="8">
    <source>
        <dbReference type="ARBA" id="ARBA00023001"/>
    </source>
</evidence>
<dbReference type="GO" id="GO:0008422">
    <property type="term" value="F:beta-glucosidase activity"/>
    <property type="evidence" value="ECO:0007669"/>
    <property type="project" value="UniProtKB-EC"/>
</dbReference>
<comment type="catalytic activity">
    <reaction evidence="1">
        <text>Hydrolysis of terminal, non-reducing beta-D-glucosyl residues with release of beta-D-glucose.</text>
        <dbReference type="EC" id="3.2.1.21"/>
    </reaction>
</comment>
<dbReference type="Gene3D" id="2.60.40.10">
    <property type="entry name" value="Immunoglobulins"/>
    <property type="match status" value="1"/>
</dbReference>
<dbReference type="GO" id="GO:0030245">
    <property type="term" value="P:cellulose catabolic process"/>
    <property type="evidence" value="ECO:0007669"/>
    <property type="project" value="UniProtKB-KW"/>
</dbReference>
<evidence type="ECO:0000256" key="2">
    <source>
        <dbReference type="ARBA" id="ARBA00004613"/>
    </source>
</evidence>
<keyword evidence="8" id="KW-0136">Cellulose degradation</keyword>
<gene>
    <name evidence="10" type="ORF">K432DRAFT_408790</name>
</gene>
<evidence type="ECO:0000256" key="1">
    <source>
        <dbReference type="ARBA" id="ARBA00000448"/>
    </source>
</evidence>
<keyword evidence="8" id="KW-0624">Polysaccharide degradation</keyword>
<keyword evidence="5" id="KW-0964">Secreted</keyword>
<dbReference type="InterPro" id="IPR013783">
    <property type="entry name" value="Ig-like_fold"/>
</dbReference>
<keyword evidence="9" id="KW-0326">Glycosidase</keyword>
<organism evidence="10 11">
    <name type="scientific">Lepidopterella palustris CBS 459.81</name>
    <dbReference type="NCBI Taxonomy" id="1314670"/>
    <lineage>
        <taxon>Eukaryota</taxon>
        <taxon>Fungi</taxon>
        <taxon>Dikarya</taxon>
        <taxon>Ascomycota</taxon>
        <taxon>Pezizomycotina</taxon>
        <taxon>Dothideomycetes</taxon>
        <taxon>Pleosporomycetidae</taxon>
        <taxon>Mytilinidiales</taxon>
        <taxon>Argynnaceae</taxon>
        <taxon>Lepidopterella</taxon>
    </lineage>
</organism>
<dbReference type="AlphaFoldDB" id="A0A8E2E1L8"/>
<dbReference type="GO" id="GO:0005576">
    <property type="term" value="C:extracellular region"/>
    <property type="evidence" value="ECO:0007669"/>
    <property type="project" value="UniProtKB-SubCell"/>
</dbReference>
<evidence type="ECO:0000256" key="4">
    <source>
        <dbReference type="ARBA" id="ARBA00012744"/>
    </source>
</evidence>
<dbReference type="PANTHER" id="PTHR42715">
    <property type="entry name" value="BETA-GLUCOSIDASE"/>
    <property type="match status" value="1"/>
</dbReference>
<dbReference type="OrthoDB" id="47059at2759"/>
<dbReference type="InterPro" id="IPR050288">
    <property type="entry name" value="Cellulose_deg_GH3"/>
</dbReference>
<comment type="subcellular location">
    <subcellularLocation>
        <location evidence="2">Secreted</location>
    </subcellularLocation>
</comment>
<keyword evidence="11" id="KW-1185">Reference proteome</keyword>